<dbReference type="RefSeq" id="WP_382827104.1">
    <property type="nucleotide sequence ID" value="NZ_JBHXLY010000015.1"/>
</dbReference>
<protein>
    <submittedName>
        <fullName evidence="1">Aldose 1-epimerase family protein</fullName>
    </submittedName>
</protein>
<dbReference type="InterPro" id="IPR011013">
    <property type="entry name" value="Gal_mutarotase_sf_dom"/>
</dbReference>
<dbReference type="InterPro" id="IPR014718">
    <property type="entry name" value="GH-type_carb-bd"/>
</dbReference>
<dbReference type="CDD" id="cd09022">
    <property type="entry name" value="Aldose_epim_Ec_YihR"/>
    <property type="match status" value="1"/>
</dbReference>
<dbReference type="PANTHER" id="PTHR10091:SF0">
    <property type="entry name" value="GALACTOSE MUTAROTASE"/>
    <property type="match status" value="1"/>
</dbReference>
<gene>
    <name evidence="1" type="ORF">ACFWSS_25880</name>
</gene>
<comment type="caution">
    <text evidence="1">The sequence shown here is derived from an EMBL/GenBank/DDBJ whole genome shotgun (WGS) entry which is preliminary data.</text>
</comment>
<sequence>MSENTTGEQYRLTAGDYAATVTETGAGLRGLSHRGEPLLLSYSPDEPAPAAFGQLLVPWPNRVDRGRYTFDGTEYQLDVSEPELDCAIHGLVRWTTWRPVRQEPHAVTLAYSLHGSTGYPFRLDLEVTYTLDAGTGLTVRLVTRNAGTRPAPYAHGTHPYLTVGEPLDDCVLTLPGHRYQPVDARMLPSGPTVDVSGTEYDFTTPRRIGTQAIDVAFTGLDRDADGRAWVRLEGSRRATRFWLDESQPWLEIYTADQVPPASHRRGIGVEPMTGPPNALGSGTGLIRLAPGESYAGGWGVLHG</sequence>
<organism evidence="1 2">
    <name type="scientific">Streptomyces sindenensis</name>
    <dbReference type="NCBI Taxonomy" id="67363"/>
    <lineage>
        <taxon>Bacteria</taxon>
        <taxon>Bacillati</taxon>
        <taxon>Actinomycetota</taxon>
        <taxon>Actinomycetes</taxon>
        <taxon>Kitasatosporales</taxon>
        <taxon>Streptomycetaceae</taxon>
        <taxon>Streptomyces</taxon>
    </lineage>
</organism>
<dbReference type="SUPFAM" id="SSF74650">
    <property type="entry name" value="Galactose mutarotase-like"/>
    <property type="match status" value="1"/>
</dbReference>
<dbReference type="Gene3D" id="2.70.98.10">
    <property type="match status" value="1"/>
</dbReference>
<dbReference type="InterPro" id="IPR008183">
    <property type="entry name" value="Aldose_1/G6P_1-epimerase"/>
</dbReference>
<dbReference type="Pfam" id="PF01263">
    <property type="entry name" value="Aldose_epim"/>
    <property type="match status" value="1"/>
</dbReference>
<name>A0ABW6ELY5_9ACTN</name>
<keyword evidence="2" id="KW-1185">Reference proteome</keyword>
<dbReference type="PANTHER" id="PTHR10091">
    <property type="entry name" value="ALDOSE-1-EPIMERASE"/>
    <property type="match status" value="1"/>
</dbReference>
<evidence type="ECO:0000313" key="1">
    <source>
        <dbReference type="EMBL" id="MFD4216301.1"/>
    </source>
</evidence>
<proteinExistence type="predicted"/>
<reference evidence="1 2" key="1">
    <citation type="submission" date="2024-09" db="EMBL/GenBank/DDBJ databases">
        <title>The Natural Products Discovery Center: Release of the First 8490 Sequenced Strains for Exploring Actinobacteria Biosynthetic Diversity.</title>
        <authorList>
            <person name="Kalkreuter E."/>
            <person name="Kautsar S.A."/>
            <person name="Yang D."/>
            <person name="Bader C.D."/>
            <person name="Teijaro C.N."/>
            <person name="Fluegel L."/>
            <person name="Davis C.M."/>
            <person name="Simpson J.R."/>
            <person name="Lauterbach L."/>
            <person name="Steele A.D."/>
            <person name="Gui C."/>
            <person name="Meng S."/>
            <person name="Li G."/>
            <person name="Viehrig K."/>
            <person name="Ye F."/>
            <person name="Su P."/>
            <person name="Kiefer A.F."/>
            <person name="Nichols A."/>
            <person name="Cepeda A.J."/>
            <person name="Yan W."/>
            <person name="Fan B."/>
            <person name="Jiang Y."/>
            <person name="Adhikari A."/>
            <person name="Zheng C.-J."/>
            <person name="Schuster L."/>
            <person name="Cowan T.M."/>
            <person name="Smanski M.J."/>
            <person name="Chevrette M.G."/>
            <person name="De Carvalho L.P.S."/>
            <person name="Shen B."/>
        </authorList>
    </citation>
    <scope>NUCLEOTIDE SEQUENCE [LARGE SCALE GENOMIC DNA]</scope>
    <source>
        <strain evidence="1 2">NPDC058546</strain>
    </source>
</reference>
<dbReference type="EMBL" id="JBHXOF010000019">
    <property type="protein sequence ID" value="MFD4216301.1"/>
    <property type="molecule type" value="Genomic_DNA"/>
</dbReference>
<accession>A0ABW6ELY5</accession>
<evidence type="ECO:0000313" key="2">
    <source>
        <dbReference type="Proteomes" id="UP001598251"/>
    </source>
</evidence>
<dbReference type="Proteomes" id="UP001598251">
    <property type="component" value="Unassembled WGS sequence"/>
</dbReference>
<dbReference type="InterPro" id="IPR037480">
    <property type="entry name" value="YihR-like"/>
</dbReference>